<dbReference type="AlphaFoldDB" id="A0A9W9YEQ0"/>
<sequence>MTHLPDESKDSIRTSTAAMLHRARLPTHNNITKYFIFCDVVVASAFRDQNVITLIEGSHTKTSACALSTVTGIPLIRLHGDSRPFDQCENSIQMSAGYRDYAHATLDILNTFGWKNIIVVFDESRAHEAGHFHAISRSSELIMHLVQLSKQGENEDATAPIVKALDQIQHFEAEIILLYIEKENVELMLQQKPCQHRIVNRWVLQGQMPLKLSCYQNMVISLDVLFTHNNSASDKLKNAVGSNYSNTNKEQLALAYDAVQVIIQAVNKERCFSINGSVITPEDTDAMFLHEKGRILAGCYWFCILIWVSTYTANLAAFFTIKNAVHPIRNLEDIVKSSYQVAILGSSSTSDFFKSSRYETHKKIWQRIQEGGTQTNDVFGGIKWVRKRDKLVFITDEPFLRHAANQPPCDLTVETLVVFDSVPGLQAAKGLGLALHANDPHTNEFTLAILRLHENDFLASLKRKWWETTNKCPEEKETCMLYNVYC</sequence>
<keyword evidence="10" id="KW-0628">Postsynaptic cell membrane</keyword>
<dbReference type="GO" id="GO:0015276">
    <property type="term" value="F:ligand-gated monoatomic ion channel activity"/>
    <property type="evidence" value="ECO:0007669"/>
    <property type="project" value="InterPro"/>
</dbReference>
<organism evidence="16 17">
    <name type="scientific">Desmophyllum pertusum</name>
    <dbReference type="NCBI Taxonomy" id="174260"/>
    <lineage>
        <taxon>Eukaryota</taxon>
        <taxon>Metazoa</taxon>
        <taxon>Cnidaria</taxon>
        <taxon>Anthozoa</taxon>
        <taxon>Hexacorallia</taxon>
        <taxon>Scleractinia</taxon>
        <taxon>Caryophylliina</taxon>
        <taxon>Caryophylliidae</taxon>
        <taxon>Desmophyllum</taxon>
    </lineage>
</organism>
<dbReference type="Gene3D" id="3.40.190.10">
    <property type="entry name" value="Periplasmic binding protein-like II"/>
    <property type="match status" value="2"/>
</dbReference>
<reference evidence="16" key="1">
    <citation type="submission" date="2023-01" db="EMBL/GenBank/DDBJ databases">
        <title>Genome assembly of the deep-sea coral Lophelia pertusa.</title>
        <authorList>
            <person name="Herrera S."/>
            <person name="Cordes E."/>
        </authorList>
    </citation>
    <scope>NUCLEOTIDE SEQUENCE</scope>
    <source>
        <strain evidence="16">USNM1676648</strain>
        <tissue evidence="16">Polyp</tissue>
    </source>
</reference>
<dbReference type="Gene3D" id="3.40.50.2300">
    <property type="match status" value="2"/>
</dbReference>
<evidence type="ECO:0000256" key="8">
    <source>
        <dbReference type="ARBA" id="ARBA00023170"/>
    </source>
</evidence>
<dbReference type="SMART" id="SM00079">
    <property type="entry name" value="PBPe"/>
    <property type="match status" value="1"/>
</dbReference>
<protein>
    <recommendedName>
        <fullName evidence="15">Ionotropic glutamate receptor C-terminal domain-containing protein</fullName>
    </recommendedName>
</protein>
<dbReference type="InterPro" id="IPR028082">
    <property type="entry name" value="Peripla_BP_I"/>
</dbReference>
<keyword evidence="12" id="KW-0407">Ion channel</keyword>
<evidence type="ECO:0000256" key="5">
    <source>
        <dbReference type="ARBA" id="ARBA00023018"/>
    </source>
</evidence>
<comment type="subcellular location">
    <subcellularLocation>
        <location evidence="1">Membrane</location>
        <topology evidence="1">Multi-pass membrane protein</topology>
    </subcellularLocation>
    <subcellularLocation>
        <location evidence="13">Postsynaptic cell membrane</location>
    </subcellularLocation>
</comment>
<evidence type="ECO:0000313" key="16">
    <source>
        <dbReference type="EMBL" id="KAJ7337791.1"/>
    </source>
</evidence>
<evidence type="ECO:0000256" key="4">
    <source>
        <dbReference type="ARBA" id="ARBA00022989"/>
    </source>
</evidence>
<proteinExistence type="predicted"/>
<dbReference type="InterPro" id="IPR001320">
    <property type="entry name" value="Iontro_rcpt_C"/>
</dbReference>
<accession>A0A9W9YEQ0</accession>
<evidence type="ECO:0000256" key="9">
    <source>
        <dbReference type="ARBA" id="ARBA00023180"/>
    </source>
</evidence>
<feature type="transmembrane region" description="Helical" evidence="14">
    <location>
        <begin position="299"/>
        <end position="321"/>
    </location>
</feature>
<keyword evidence="4 14" id="KW-1133">Transmembrane helix</keyword>
<keyword evidence="2" id="KW-0813">Transport</keyword>
<keyword evidence="7 14" id="KW-0472">Membrane</keyword>
<dbReference type="InterPro" id="IPR001828">
    <property type="entry name" value="ANF_lig-bd_rcpt"/>
</dbReference>
<evidence type="ECO:0000256" key="3">
    <source>
        <dbReference type="ARBA" id="ARBA00022692"/>
    </source>
</evidence>
<keyword evidence="5" id="KW-0770">Synapse</keyword>
<evidence type="ECO:0000256" key="14">
    <source>
        <dbReference type="SAM" id="Phobius"/>
    </source>
</evidence>
<evidence type="ECO:0000259" key="15">
    <source>
        <dbReference type="SMART" id="SM00079"/>
    </source>
</evidence>
<dbReference type="SUPFAM" id="SSF53850">
    <property type="entry name" value="Periplasmic binding protein-like II"/>
    <property type="match status" value="1"/>
</dbReference>
<evidence type="ECO:0000256" key="6">
    <source>
        <dbReference type="ARBA" id="ARBA00023065"/>
    </source>
</evidence>
<dbReference type="EMBL" id="MU827780">
    <property type="protein sequence ID" value="KAJ7337791.1"/>
    <property type="molecule type" value="Genomic_DNA"/>
</dbReference>
<gene>
    <name evidence="16" type="ORF">OS493_007948</name>
</gene>
<evidence type="ECO:0000256" key="10">
    <source>
        <dbReference type="ARBA" id="ARBA00023257"/>
    </source>
</evidence>
<dbReference type="Proteomes" id="UP001163046">
    <property type="component" value="Unassembled WGS sequence"/>
</dbReference>
<evidence type="ECO:0000256" key="11">
    <source>
        <dbReference type="ARBA" id="ARBA00023286"/>
    </source>
</evidence>
<evidence type="ECO:0000256" key="2">
    <source>
        <dbReference type="ARBA" id="ARBA00022448"/>
    </source>
</evidence>
<evidence type="ECO:0000313" key="17">
    <source>
        <dbReference type="Proteomes" id="UP001163046"/>
    </source>
</evidence>
<dbReference type="OrthoDB" id="5958147at2759"/>
<dbReference type="Pfam" id="PF01094">
    <property type="entry name" value="ANF_receptor"/>
    <property type="match status" value="1"/>
</dbReference>
<evidence type="ECO:0000256" key="7">
    <source>
        <dbReference type="ARBA" id="ARBA00023136"/>
    </source>
</evidence>
<comment type="caution">
    <text evidence="16">The sequence shown here is derived from an EMBL/GenBank/DDBJ whole genome shotgun (WGS) entry which is preliminary data.</text>
</comment>
<keyword evidence="3 14" id="KW-0812">Transmembrane</keyword>
<dbReference type="Pfam" id="PF00060">
    <property type="entry name" value="Lig_chan"/>
    <property type="match status" value="1"/>
</dbReference>
<feature type="domain" description="Ionotropic glutamate receptor C-terminal" evidence="15">
    <location>
        <begin position="235"/>
        <end position="468"/>
    </location>
</feature>
<keyword evidence="6" id="KW-0406">Ion transport</keyword>
<dbReference type="PANTHER" id="PTHR18966">
    <property type="entry name" value="IONOTROPIC GLUTAMATE RECEPTOR"/>
    <property type="match status" value="1"/>
</dbReference>
<keyword evidence="8" id="KW-0675">Receptor</keyword>
<name>A0A9W9YEQ0_9CNID</name>
<dbReference type="SUPFAM" id="SSF53822">
    <property type="entry name" value="Periplasmic binding protein-like I"/>
    <property type="match status" value="1"/>
</dbReference>
<evidence type="ECO:0000256" key="13">
    <source>
        <dbReference type="ARBA" id="ARBA00034100"/>
    </source>
</evidence>
<keyword evidence="11" id="KW-1071">Ligand-gated ion channel</keyword>
<keyword evidence="17" id="KW-1185">Reference proteome</keyword>
<dbReference type="GO" id="GO:0045211">
    <property type="term" value="C:postsynaptic membrane"/>
    <property type="evidence" value="ECO:0007669"/>
    <property type="project" value="UniProtKB-SubCell"/>
</dbReference>
<evidence type="ECO:0000256" key="1">
    <source>
        <dbReference type="ARBA" id="ARBA00004141"/>
    </source>
</evidence>
<keyword evidence="9" id="KW-0325">Glycoprotein</keyword>
<evidence type="ECO:0000256" key="12">
    <source>
        <dbReference type="ARBA" id="ARBA00023303"/>
    </source>
</evidence>
<dbReference type="InterPro" id="IPR015683">
    <property type="entry name" value="Ionotropic_Glu_rcpt"/>
</dbReference>